<proteinExistence type="inferred from homology"/>
<evidence type="ECO:0000256" key="11">
    <source>
        <dbReference type="SAM" id="MobiDB-lite"/>
    </source>
</evidence>
<evidence type="ECO:0000256" key="12">
    <source>
        <dbReference type="SAM" id="Phobius"/>
    </source>
</evidence>
<evidence type="ECO:0000313" key="14">
    <source>
        <dbReference type="Proteomes" id="UP001283361"/>
    </source>
</evidence>
<dbReference type="GO" id="GO:0030943">
    <property type="term" value="F:mitochondrion targeting sequence binding"/>
    <property type="evidence" value="ECO:0007669"/>
    <property type="project" value="TreeGrafter"/>
</dbReference>
<feature type="region of interest" description="Disordered" evidence="11">
    <location>
        <begin position="136"/>
        <end position="162"/>
    </location>
</feature>
<dbReference type="InterPro" id="IPR002056">
    <property type="entry name" value="MAS20"/>
</dbReference>
<evidence type="ECO:0000256" key="7">
    <source>
        <dbReference type="ARBA" id="ARBA00022927"/>
    </source>
</evidence>
<comment type="caution">
    <text evidence="13">The sequence shown here is derived from an EMBL/GenBank/DDBJ whole genome shotgun (WGS) entry which is preliminary data.</text>
</comment>
<keyword evidence="8 12" id="KW-1133">Transmembrane helix</keyword>
<evidence type="ECO:0000256" key="1">
    <source>
        <dbReference type="ARBA" id="ARBA00004572"/>
    </source>
</evidence>
<evidence type="ECO:0000256" key="2">
    <source>
        <dbReference type="ARBA" id="ARBA00005792"/>
    </source>
</evidence>
<dbReference type="FunFam" id="1.20.960.10:FF:000001">
    <property type="entry name" value="Mitochondrial import receptor subunit TOM20 homolog"/>
    <property type="match status" value="1"/>
</dbReference>
<organism evidence="13 14">
    <name type="scientific">Elysia crispata</name>
    <name type="common">lettuce slug</name>
    <dbReference type="NCBI Taxonomy" id="231223"/>
    <lineage>
        <taxon>Eukaryota</taxon>
        <taxon>Metazoa</taxon>
        <taxon>Spiralia</taxon>
        <taxon>Lophotrochozoa</taxon>
        <taxon>Mollusca</taxon>
        <taxon>Gastropoda</taxon>
        <taxon>Heterobranchia</taxon>
        <taxon>Euthyneura</taxon>
        <taxon>Panpulmonata</taxon>
        <taxon>Sacoglossa</taxon>
        <taxon>Placobranchoidea</taxon>
        <taxon>Plakobranchidae</taxon>
        <taxon>Elysia</taxon>
    </lineage>
</organism>
<dbReference type="PANTHER" id="PTHR12430">
    <property type="entry name" value="MITOCHONDRIAL IMPORT RECEPTOR SUBUNIT TOM20"/>
    <property type="match status" value="1"/>
</dbReference>
<sequence length="162" mass="17655">MLPLSRTTLGFAAAGAGLCFIGYCFYFDKKRRSAPDFKKKLKERRMQSKQKKATSGTTRMPDLSNPEAMQRFFLQEVQKGEELLASGETEEGVEHLSNAVAVCGQPQQLLQVLQQTLPPQVFALLVQKLPSVGERLASAGASDRQPTSGQAGEPGVIDEVVD</sequence>
<keyword evidence="4" id="KW-0597">Phosphoprotein</keyword>
<dbReference type="GO" id="GO:0008320">
    <property type="term" value="F:protein transmembrane transporter activity"/>
    <property type="evidence" value="ECO:0007669"/>
    <property type="project" value="TreeGrafter"/>
</dbReference>
<dbReference type="PRINTS" id="PR01989">
    <property type="entry name" value="EUOM20RECPTR"/>
</dbReference>
<dbReference type="GO" id="GO:0016031">
    <property type="term" value="P:tRNA import into mitochondrion"/>
    <property type="evidence" value="ECO:0007669"/>
    <property type="project" value="TreeGrafter"/>
</dbReference>
<keyword evidence="6" id="KW-1000">Mitochondrion outer membrane</keyword>
<dbReference type="GO" id="GO:0006605">
    <property type="term" value="P:protein targeting"/>
    <property type="evidence" value="ECO:0007669"/>
    <property type="project" value="InterPro"/>
</dbReference>
<feature type="transmembrane region" description="Helical" evidence="12">
    <location>
        <begin position="6"/>
        <end position="26"/>
    </location>
</feature>
<keyword evidence="14" id="KW-1185">Reference proteome</keyword>
<gene>
    <name evidence="13" type="ORF">RRG08_001965</name>
</gene>
<feature type="compositionally biased region" description="Basic residues" evidence="11">
    <location>
        <begin position="39"/>
        <end position="52"/>
    </location>
</feature>
<comment type="subcellular location">
    <subcellularLocation>
        <location evidence="1">Mitochondrion outer membrane</location>
        <topology evidence="1">Single-pass membrane protein</topology>
    </subcellularLocation>
</comment>
<evidence type="ECO:0000256" key="6">
    <source>
        <dbReference type="ARBA" id="ARBA00022787"/>
    </source>
</evidence>
<protein>
    <submittedName>
        <fullName evidence="13">Uncharacterized protein</fullName>
    </submittedName>
</protein>
<reference evidence="13" key="1">
    <citation type="journal article" date="2023" name="G3 (Bethesda)">
        <title>A reference genome for the long-term kleptoplast-retaining sea slug Elysia crispata morphotype clarki.</title>
        <authorList>
            <person name="Eastman K.E."/>
            <person name="Pendleton A.L."/>
            <person name="Shaikh M.A."/>
            <person name="Suttiyut T."/>
            <person name="Ogas R."/>
            <person name="Tomko P."/>
            <person name="Gavelis G."/>
            <person name="Widhalm J.R."/>
            <person name="Wisecaver J.H."/>
        </authorList>
    </citation>
    <scope>NUCLEOTIDE SEQUENCE</scope>
    <source>
        <strain evidence="13">ECLA1</strain>
    </source>
</reference>
<evidence type="ECO:0000256" key="9">
    <source>
        <dbReference type="ARBA" id="ARBA00023128"/>
    </source>
</evidence>
<dbReference type="AlphaFoldDB" id="A0AAE1BAS0"/>
<evidence type="ECO:0000256" key="10">
    <source>
        <dbReference type="ARBA" id="ARBA00023136"/>
    </source>
</evidence>
<keyword evidence="10 12" id="KW-0472">Membrane</keyword>
<dbReference type="InterPro" id="IPR022422">
    <property type="entry name" value="MAS20_rcpt_metazoan"/>
</dbReference>
<evidence type="ECO:0000256" key="8">
    <source>
        <dbReference type="ARBA" id="ARBA00022989"/>
    </source>
</evidence>
<dbReference type="SUPFAM" id="SSF47157">
    <property type="entry name" value="Mitochondrial import receptor subunit Tom20"/>
    <property type="match status" value="1"/>
</dbReference>
<keyword evidence="9" id="KW-0496">Mitochondrion</keyword>
<keyword evidence="3" id="KW-0813">Transport</keyword>
<dbReference type="PRINTS" id="PR00351">
    <property type="entry name" value="OM20RECEPTOR"/>
</dbReference>
<feature type="region of interest" description="Disordered" evidence="11">
    <location>
        <begin position="38"/>
        <end position="65"/>
    </location>
</feature>
<dbReference type="GO" id="GO:0030150">
    <property type="term" value="P:protein import into mitochondrial matrix"/>
    <property type="evidence" value="ECO:0007669"/>
    <property type="project" value="TreeGrafter"/>
</dbReference>
<evidence type="ECO:0000256" key="3">
    <source>
        <dbReference type="ARBA" id="ARBA00022448"/>
    </source>
</evidence>
<dbReference type="GO" id="GO:0006886">
    <property type="term" value="P:intracellular protein transport"/>
    <property type="evidence" value="ECO:0007669"/>
    <property type="project" value="InterPro"/>
</dbReference>
<keyword evidence="7" id="KW-0653">Protein transport</keyword>
<dbReference type="PANTHER" id="PTHR12430:SF0">
    <property type="entry name" value="TRANSLOCASE OF OUTER MITOCHONDRIAL MEMBRANE 20"/>
    <property type="match status" value="1"/>
</dbReference>
<keyword evidence="5 12" id="KW-0812">Transmembrane</keyword>
<dbReference type="Gene3D" id="1.20.960.10">
    <property type="entry name" value="Mitochondrial outer membrane translocase complex, subunit Tom20 domain"/>
    <property type="match status" value="1"/>
</dbReference>
<dbReference type="GO" id="GO:0005742">
    <property type="term" value="C:mitochondrial outer membrane translocase complex"/>
    <property type="evidence" value="ECO:0007669"/>
    <property type="project" value="InterPro"/>
</dbReference>
<evidence type="ECO:0000256" key="5">
    <source>
        <dbReference type="ARBA" id="ARBA00022692"/>
    </source>
</evidence>
<evidence type="ECO:0000256" key="4">
    <source>
        <dbReference type="ARBA" id="ARBA00022553"/>
    </source>
</evidence>
<dbReference type="InterPro" id="IPR023392">
    <property type="entry name" value="Tom20_dom_sf"/>
</dbReference>
<accession>A0AAE1BAS0</accession>
<comment type="similarity">
    <text evidence="2">Belongs to the Tom20 family.</text>
</comment>
<evidence type="ECO:0000313" key="13">
    <source>
        <dbReference type="EMBL" id="KAK3802702.1"/>
    </source>
</evidence>
<dbReference type="EMBL" id="JAWDGP010000218">
    <property type="protein sequence ID" value="KAK3802702.1"/>
    <property type="molecule type" value="Genomic_DNA"/>
</dbReference>
<dbReference type="Proteomes" id="UP001283361">
    <property type="component" value="Unassembled WGS sequence"/>
</dbReference>
<dbReference type="Pfam" id="PF02064">
    <property type="entry name" value="MAS20"/>
    <property type="match status" value="1"/>
</dbReference>
<name>A0AAE1BAS0_9GAST</name>